<proteinExistence type="predicted"/>
<evidence type="ECO:0000313" key="1">
    <source>
        <dbReference type="EMBL" id="CAG8837046.1"/>
    </source>
</evidence>
<sequence length="47" mass="5081">EFEVMTGRISCISSTIFVVDVLNGLTNDFDASSGLKGLSFAILDQIR</sequence>
<comment type="caution">
    <text evidence="1">The sequence shown here is derived from an EMBL/GenBank/DDBJ whole genome shotgun (WGS) entry which is preliminary data.</text>
</comment>
<gene>
    <name evidence="1" type="ORF">GMARGA_LOCUS33328</name>
</gene>
<keyword evidence="2" id="KW-1185">Reference proteome</keyword>
<name>A0ABN7WP72_GIGMA</name>
<accession>A0ABN7WP72</accession>
<dbReference type="Proteomes" id="UP000789901">
    <property type="component" value="Unassembled WGS sequence"/>
</dbReference>
<evidence type="ECO:0000313" key="2">
    <source>
        <dbReference type="Proteomes" id="UP000789901"/>
    </source>
</evidence>
<protein>
    <submittedName>
        <fullName evidence="1">26518_t:CDS:1</fullName>
    </submittedName>
</protein>
<reference evidence="1 2" key="1">
    <citation type="submission" date="2021-06" db="EMBL/GenBank/DDBJ databases">
        <authorList>
            <person name="Kallberg Y."/>
            <person name="Tangrot J."/>
            <person name="Rosling A."/>
        </authorList>
    </citation>
    <scope>NUCLEOTIDE SEQUENCE [LARGE SCALE GENOMIC DNA]</scope>
    <source>
        <strain evidence="1 2">120-4 pot B 10/14</strain>
    </source>
</reference>
<feature type="non-terminal residue" evidence="1">
    <location>
        <position position="1"/>
    </location>
</feature>
<organism evidence="1 2">
    <name type="scientific">Gigaspora margarita</name>
    <dbReference type="NCBI Taxonomy" id="4874"/>
    <lineage>
        <taxon>Eukaryota</taxon>
        <taxon>Fungi</taxon>
        <taxon>Fungi incertae sedis</taxon>
        <taxon>Mucoromycota</taxon>
        <taxon>Glomeromycotina</taxon>
        <taxon>Glomeromycetes</taxon>
        <taxon>Diversisporales</taxon>
        <taxon>Gigasporaceae</taxon>
        <taxon>Gigaspora</taxon>
    </lineage>
</organism>
<dbReference type="EMBL" id="CAJVQB010054952">
    <property type="protein sequence ID" value="CAG8837046.1"/>
    <property type="molecule type" value="Genomic_DNA"/>
</dbReference>